<reference evidence="1" key="2">
    <citation type="journal article" date="2016" name="Fungal Biol.">
        <title>Ochratoxin A production by Penicillium thymicola.</title>
        <authorList>
            <person name="Nguyen H.D.T."/>
            <person name="McMullin D.R."/>
            <person name="Ponomareva E."/>
            <person name="Riley R."/>
            <person name="Pomraning K.R."/>
            <person name="Baker S.E."/>
            <person name="Seifert K.A."/>
        </authorList>
    </citation>
    <scope>NUCLEOTIDE SEQUENCE</scope>
    <source>
        <strain evidence="1">DAOM 180753</strain>
    </source>
</reference>
<accession>A0AAI9X429</accession>
<name>A0AAI9X429_PENTH</name>
<proteinExistence type="predicted"/>
<reference evidence="1" key="1">
    <citation type="submission" date="2015-06" db="EMBL/GenBank/DDBJ databases">
        <authorList>
            <person name="Nguyen H."/>
        </authorList>
    </citation>
    <scope>NUCLEOTIDE SEQUENCE</scope>
    <source>
        <strain evidence="1">DAOM 180753</strain>
    </source>
</reference>
<dbReference type="AlphaFoldDB" id="A0AAI9X429"/>
<sequence>MHIFCMPTNMHLGDLRHIYIENQKKKKLRLTRLDQITLRTGVARATNCATAPNRFASAILEYIKFPA</sequence>
<evidence type="ECO:0000313" key="1">
    <source>
        <dbReference type="EMBL" id="KAJ9482654.1"/>
    </source>
</evidence>
<protein>
    <submittedName>
        <fullName evidence="1">Uncharacterized protein</fullName>
    </submittedName>
</protein>
<organism evidence="1 2">
    <name type="scientific">Penicillium thymicola</name>
    <dbReference type="NCBI Taxonomy" id="293382"/>
    <lineage>
        <taxon>Eukaryota</taxon>
        <taxon>Fungi</taxon>
        <taxon>Dikarya</taxon>
        <taxon>Ascomycota</taxon>
        <taxon>Pezizomycotina</taxon>
        <taxon>Eurotiomycetes</taxon>
        <taxon>Eurotiomycetidae</taxon>
        <taxon>Eurotiales</taxon>
        <taxon>Aspergillaceae</taxon>
        <taxon>Penicillium</taxon>
    </lineage>
</organism>
<evidence type="ECO:0000313" key="2">
    <source>
        <dbReference type="Proteomes" id="UP001227192"/>
    </source>
</evidence>
<comment type="caution">
    <text evidence="1">The sequence shown here is derived from an EMBL/GenBank/DDBJ whole genome shotgun (WGS) entry which is preliminary data.</text>
</comment>
<keyword evidence="2" id="KW-1185">Reference proteome</keyword>
<dbReference type="Proteomes" id="UP001227192">
    <property type="component" value="Unassembled WGS sequence"/>
</dbReference>
<gene>
    <name evidence="1" type="ORF">VN97_g10769</name>
</gene>
<dbReference type="EMBL" id="LACB01000528">
    <property type="protein sequence ID" value="KAJ9482654.1"/>
    <property type="molecule type" value="Genomic_DNA"/>
</dbReference>